<organism evidence="5 6">
    <name type="scientific">Cafeteria roenbergensis</name>
    <name type="common">Marine flagellate</name>
    <dbReference type="NCBI Taxonomy" id="33653"/>
    <lineage>
        <taxon>Eukaryota</taxon>
        <taxon>Sar</taxon>
        <taxon>Stramenopiles</taxon>
        <taxon>Bigyra</taxon>
        <taxon>Opalozoa</taxon>
        <taxon>Bicosoecida</taxon>
        <taxon>Cafeteriaceae</taxon>
        <taxon>Cafeteria</taxon>
    </lineage>
</organism>
<dbReference type="SUPFAM" id="SSF69593">
    <property type="entry name" value="Glycerol-3-phosphate (1)-acyltransferase"/>
    <property type="match status" value="1"/>
</dbReference>
<dbReference type="PROSITE" id="PS00018">
    <property type="entry name" value="EF_HAND_1"/>
    <property type="match status" value="1"/>
</dbReference>
<protein>
    <recommendedName>
        <fullName evidence="4">EF-hand domain-containing protein</fullName>
    </recommendedName>
</protein>
<dbReference type="AlphaFoldDB" id="A0A5A8DBS9"/>
<evidence type="ECO:0000259" key="4">
    <source>
        <dbReference type="PROSITE" id="PS50222"/>
    </source>
</evidence>
<evidence type="ECO:0000256" key="1">
    <source>
        <dbReference type="ARBA" id="ARBA00022837"/>
    </source>
</evidence>
<evidence type="ECO:0000256" key="3">
    <source>
        <dbReference type="SAM" id="Phobius"/>
    </source>
</evidence>
<dbReference type="SMART" id="SM00054">
    <property type="entry name" value="EFh"/>
    <property type="match status" value="2"/>
</dbReference>
<feature type="region of interest" description="Disordered" evidence="2">
    <location>
        <begin position="315"/>
        <end position="407"/>
    </location>
</feature>
<keyword evidence="1" id="KW-0106">Calcium</keyword>
<dbReference type="InterPro" id="IPR018247">
    <property type="entry name" value="EF_Hand_1_Ca_BS"/>
</dbReference>
<feature type="domain" description="EF-hand" evidence="4">
    <location>
        <begin position="247"/>
        <end position="282"/>
    </location>
</feature>
<dbReference type="EMBL" id="VLTM01000036">
    <property type="protein sequence ID" value="KAA0161371.1"/>
    <property type="molecule type" value="Genomic_DNA"/>
</dbReference>
<dbReference type="InterPro" id="IPR011992">
    <property type="entry name" value="EF-hand-dom_pair"/>
</dbReference>
<dbReference type="Proteomes" id="UP000325113">
    <property type="component" value="Unassembled WGS sequence"/>
</dbReference>
<gene>
    <name evidence="5" type="ORF">FNF31_03830</name>
</gene>
<keyword evidence="3" id="KW-1133">Transmembrane helix</keyword>
<comment type="caution">
    <text evidence="5">The sequence shown here is derived from an EMBL/GenBank/DDBJ whole genome shotgun (WGS) entry which is preliminary data.</text>
</comment>
<dbReference type="GO" id="GO:0005509">
    <property type="term" value="F:calcium ion binding"/>
    <property type="evidence" value="ECO:0007669"/>
    <property type="project" value="InterPro"/>
</dbReference>
<keyword evidence="3" id="KW-0812">Transmembrane</keyword>
<dbReference type="Gene3D" id="1.10.238.10">
    <property type="entry name" value="EF-hand"/>
    <property type="match status" value="1"/>
</dbReference>
<name>A0A5A8DBS9_CAFRO</name>
<evidence type="ECO:0000256" key="2">
    <source>
        <dbReference type="SAM" id="MobiDB-lite"/>
    </source>
</evidence>
<sequence length="480" mass="50188">MASANVPESAAVSVELDGGGIEQKMEPMFGSSLKGRMQQRLPARLRGKPEGAGLFDPFTNGTEGPGAPPYSWLEIVKTVLMTPIAVVRILLFFLIILLLGVFVFAVNGCRRRTDSNGRWIPIIVANHSNFIDAIYMGTKVFPSVVSKASNVDVPVVGFAVRSLDAILVPSTREERARIPPTAIAAELGVPACPLSNADSFLYQGAIRGGFAQYALRHMLAQPSADRGSAGGGFFTRVARRHTNAQIRSLVKLARGFAAADADQDGALTRDEFVAHFASRLLEAELAFAVIDRQGDGHLDRADVEWAVTALRRARQRHALRSGPRTRETAVPVETPSRASLSGGRPTGQLTVSVGGGAPEGSGAEPATPGAGAGRGAAARAAGSAGPRDAVGSSASGDASLERPSLRRAESVTEITSEVDRLFDVASSLPGALVPASGESADCSALCLEGFKALVAFDRGAAELLLPAVSVVRQTVGFDAE</sequence>
<reference evidence="5 6" key="1">
    <citation type="submission" date="2019-07" db="EMBL/GenBank/DDBJ databases">
        <title>Genomes of Cafeteria roenbergensis.</title>
        <authorList>
            <person name="Fischer M.G."/>
            <person name="Hackl T."/>
            <person name="Roman M."/>
        </authorList>
    </citation>
    <scope>NUCLEOTIDE SEQUENCE [LARGE SCALE GENOMIC DNA]</scope>
    <source>
        <strain evidence="5 6">Cflag</strain>
    </source>
</reference>
<proteinExistence type="predicted"/>
<evidence type="ECO:0000313" key="6">
    <source>
        <dbReference type="Proteomes" id="UP000325113"/>
    </source>
</evidence>
<keyword evidence="3" id="KW-0472">Membrane</keyword>
<feature type="transmembrane region" description="Helical" evidence="3">
    <location>
        <begin position="85"/>
        <end position="106"/>
    </location>
</feature>
<dbReference type="InterPro" id="IPR002048">
    <property type="entry name" value="EF_hand_dom"/>
</dbReference>
<evidence type="ECO:0000313" key="5">
    <source>
        <dbReference type="EMBL" id="KAA0161371.1"/>
    </source>
</evidence>
<dbReference type="PROSITE" id="PS50222">
    <property type="entry name" value="EF_HAND_2"/>
    <property type="match status" value="1"/>
</dbReference>
<dbReference type="SUPFAM" id="SSF47473">
    <property type="entry name" value="EF-hand"/>
    <property type="match status" value="1"/>
</dbReference>
<accession>A0A5A8DBS9</accession>
<feature type="compositionally biased region" description="Low complexity" evidence="2">
    <location>
        <begin position="360"/>
        <end position="398"/>
    </location>
</feature>